<dbReference type="Proteomes" id="UP001174934">
    <property type="component" value="Unassembled WGS sequence"/>
</dbReference>
<reference evidence="1" key="1">
    <citation type="submission" date="2023-06" db="EMBL/GenBank/DDBJ databases">
        <title>Genome-scale phylogeny and comparative genomics of the fungal order Sordariales.</title>
        <authorList>
            <consortium name="Lawrence Berkeley National Laboratory"/>
            <person name="Hensen N."/>
            <person name="Bonometti L."/>
            <person name="Westerberg I."/>
            <person name="Brannstrom I.O."/>
            <person name="Guillou S."/>
            <person name="Cros-Aarteil S."/>
            <person name="Calhoun S."/>
            <person name="Haridas S."/>
            <person name="Kuo A."/>
            <person name="Mondo S."/>
            <person name="Pangilinan J."/>
            <person name="Riley R."/>
            <person name="LaButti K."/>
            <person name="Andreopoulos B."/>
            <person name="Lipzen A."/>
            <person name="Chen C."/>
            <person name="Yanf M."/>
            <person name="Daum C."/>
            <person name="Ng V."/>
            <person name="Clum A."/>
            <person name="Steindorff A."/>
            <person name="Ohm R."/>
            <person name="Martin F."/>
            <person name="Silar P."/>
            <person name="Natvig D."/>
            <person name="Lalanne C."/>
            <person name="Gautier V."/>
            <person name="Ament-velasquez S.L."/>
            <person name="Kruys A."/>
            <person name="Hutchinson M.I."/>
            <person name="Powell A.J."/>
            <person name="Barry K."/>
            <person name="Miller A.N."/>
            <person name="Grigoriev I.V."/>
            <person name="Debuchy R."/>
            <person name="Gladieux P."/>
            <person name="Thoren M.H."/>
            <person name="Johannesson H."/>
        </authorList>
    </citation>
    <scope>NUCLEOTIDE SEQUENCE</scope>
    <source>
        <strain evidence="1">SMH3391-2</strain>
    </source>
</reference>
<dbReference type="AlphaFoldDB" id="A0AA40BVF1"/>
<evidence type="ECO:0000313" key="1">
    <source>
        <dbReference type="EMBL" id="KAK0615079.1"/>
    </source>
</evidence>
<sequence length="170" mass="18230">MPFIATINASREVLRALKLHATMHGFMSADVAIVREAMAWARGLAGGHHSHLDKHCRSPLTRSWPNTTQSWHAASCSMIIGMHNSVHMHNSSCTRDAGTGGVQGVVVKYAEASNHSSQWVGNVGCDDNCNRPVLVEKLIAKDYAKHGGGTLSHQAAKDFFSPSTATGNAN</sequence>
<dbReference type="EMBL" id="JAULSR010000007">
    <property type="protein sequence ID" value="KAK0615079.1"/>
    <property type="molecule type" value="Genomic_DNA"/>
</dbReference>
<comment type="caution">
    <text evidence="1">The sequence shown here is derived from an EMBL/GenBank/DDBJ whole genome shotgun (WGS) entry which is preliminary data.</text>
</comment>
<protein>
    <submittedName>
        <fullName evidence="1">Uncharacterized protein</fullName>
    </submittedName>
</protein>
<keyword evidence="2" id="KW-1185">Reference proteome</keyword>
<evidence type="ECO:0000313" key="2">
    <source>
        <dbReference type="Proteomes" id="UP001174934"/>
    </source>
</evidence>
<accession>A0AA40BVF1</accession>
<proteinExistence type="predicted"/>
<organism evidence="1 2">
    <name type="scientific">Bombardia bombarda</name>
    <dbReference type="NCBI Taxonomy" id="252184"/>
    <lineage>
        <taxon>Eukaryota</taxon>
        <taxon>Fungi</taxon>
        <taxon>Dikarya</taxon>
        <taxon>Ascomycota</taxon>
        <taxon>Pezizomycotina</taxon>
        <taxon>Sordariomycetes</taxon>
        <taxon>Sordariomycetidae</taxon>
        <taxon>Sordariales</taxon>
        <taxon>Lasiosphaeriaceae</taxon>
        <taxon>Bombardia</taxon>
    </lineage>
</organism>
<name>A0AA40BVF1_9PEZI</name>
<gene>
    <name evidence="1" type="ORF">B0T17DRAFT_602180</name>
</gene>